<dbReference type="InterPro" id="IPR045229">
    <property type="entry name" value="TPP_enz"/>
</dbReference>
<dbReference type="CDD" id="cd07035">
    <property type="entry name" value="TPP_PYR_POX_like"/>
    <property type="match status" value="1"/>
</dbReference>
<dbReference type="InterPro" id="IPR011766">
    <property type="entry name" value="TPP_enzyme_TPP-bd"/>
</dbReference>
<dbReference type="GO" id="GO:0044272">
    <property type="term" value="P:sulfur compound biosynthetic process"/>
    <property type="evidence" value="ECO:0007669"/>
    <property type="project" value="UniProtKB-ARBA"/>
</dbReference>
<dbReference type="Gene3D" id="3.40.50.1220">
    <property type="entry name" value="TPP-binding domain"/>
    <property type="match status" value="1"/>
</dbReference>
<dbReference type="InterPro" id="IPR029061">
    <property type="entry name" value="THDP-binding"/>
</dbReference>
<evidence type="ECO:0000313" key="8">
    <source>
        <dbReference type="Proteomes" id="UP001596099"/>
    </source>
</evidence>
<feature type="domain" description="Thiamine pyrophosphate enzyme central" evidence="4">
    <location>
        <begin position="199"/>
        <end position="335"/>
    </location>
</feature>
<dbReference type="CDD" id="cd00568">
    <property type="entry name" value="TPP_enzymes"/>
    <property type="match status" value="1"/>
</dbReference>
<dbReference type="InterPro" id="IPR012000">
    <property type="entry name" value="Thiamin_PyroP_enz_cen_dom"/>
</dbReference>
<dbReference type="PANTHER" id="PTHR18968">
    <property type="entry name" value="THIAMINE PYROPHOSPHATE ENZYMES"/>
    <property type="match status" value="1"/>
</dbReference>
<evidence type="ECO:0000313" key="7">
    <source>
        <dbReference type="EMBL" id="MFC5972978.1"/>
    </source>
</evidence>
<evidence type="ECO:0000259" key="5">
    <source>
        <dbReference type="Pfam" id="PF02775"/>
    </source>
</evidence>
<keyword evidence="8" id="KW-1185">Reference proteome</keyword>
<dbReference type="PROSITE" id="PS00187">
    <property type="entry name" value="TPP_ENZYMES"/>
    <property type="match status" value="1"/>
</dbReference>
<dbReference type="SUPFAM" id="SSF52467">
    <property type="entry name" value="DHS-like NAD/FAD-binding domain"/>
    <property type="match status" value="1"/>
</dbReference>
<dbReference type="Proteomes" id="UP001596099">
    <property type="component" value="Unassembled WGS sequence"/>
</dbReference>
<protein>
    <submittedName>
        <fullName evidence="7">Thiamine pyrophosphate-binding protein</fullName>
    </submittedName>
</protein>
<dbReference type="SUPFAM" id="SSF52518">
    <property type="entry name" value="Thiamin diphosphate-binding fold (THDP-binding)"/>
    <property type="match status" value="2"/>
</dbReference>
<evidence type="ECO:0000256" key="1">
    <source>
        <dbReference type="ARBA" id="ARBA00007812"/>
    </source>
</evidence>
<evidence type="ECO:0000256" key="2">
    <source>
        <dbReference type="ARBA" id="ARBA00023052"/>
    </source>
</evidence>
<dbReference type="AlphaFoldDB" id="A0ABD5RR22"/>
<evidence type="ECO:0000256" key="3">
    <source>
        <dbReference type="RuleBase" id="RU362132"/>
    </source>
</evidence>
<proteinExistence type="inferred from homology"/>
<sequence length="557" mass="57972">MPVTDDLVTLFERAGLDTVFGFPCEQLDPYYASLANSDLRHVLGRSEASAAIMADGYARASGRVGVVDGVGGPGAANLGVGLVEAAGASSPVFALTGDNPVATRGNGVIQDADNRAILDPYVKSGYDAVTPERAVADTATALREAVGGVPGPVHVNVPEDVLREELGDADGNEGSDEVRHRAVSASFPAHRPPPTPESVAQAVDLLEAAERPVVVAGEGIHRAHAHDALVAFAENTHTPVVTSMNGKGAVAETEPYALGVVGRWGFCQVANDAVEDADLVLALGCRLGELTTVGWSLLDEDAAVVHVDRDPSWLGRNYDADVAMAADLRTAIEALTEQSDPEAFGDRESRISSLAADRAEWRESHRDELESDATPIRPSRVVADIGTALPTDGVLVSATSYSGFFSGAFHEVPRAGLGYVQARGSDGINYALPQALGIQVARPEAPVVVLTGDGGLGYHIADLETAVREELPVTVVVADNAMLGSSKASQLGNYAVDQSTDFAQVDFAQVARGFGCDAERIEDPSRLAGALAEAVGSDHPTLLDVVVDPFAAPPVLV</sequence>
<dbReference type="RefSeq" id="WP_247416986.1">
    <property type="nucleotide sequence ID" value="NZ_JALLGW010000001.1"/>
</dbReference>
<comment type="similarity">
    <text evidence="1 3">Belongs to the TPP enzyme family.</text>
</comment>
<gene>
    <name evidence="7" type="ORF">ACFPYI_16715</name>
</gene>
<dbReference type="InterPro" id="IPR029035">
    <property type="entry name" value="DHS-like_NAD/FAD-binding_dom"/>
</dbReference>
<evidence type="ECO:0000259" key="6">
    <source>
        <dbReference type="Pfam" id="PF02776"/>
    </source>
</evidence>
<dbReference type="GO" id="GO:0006082">
    <property type="term" value="P:organic acid metabolic process"/>
    <property type="evidence" value="ECO:0007669"/>
    <property type="project" value="UniProtKB-ARBA"/>
</dbReference>
<dbReference type="PANTHER" id="PTHR18968:SF167">
    <property type="entry name" value="ACETOLACTATE SYNTHASE LARGE SUBUNIT ILVB2-RELATED"/>
    <property type="match status" value="1"/>
</dbReference>
<feature type="domain" description="Thiamine pyrophosphate enzyme N-terminal TPP-binding" evidence="6">
    <location>
        <begin position="3"/>
        <end position="114"/>
    </location>
</feature>
<dbReference type="Pfam" id="PF02775">
    <property type="entry name" value="TPP_enzyme_C"/>
    <property type="match status" value="1"/>
</dbReference>
<organism evidence="7 8">
    <name type="scientific">Halomarina salina</name>
    <dbReference type="NCBI Taxonomy" id="1872699"/>
    <lineage>
        <taxon>Archaea</taxon>
        <taxon>Methanobacteriati</taxon>
        <taxon>Methanobacteriota</taxon>
        <taxon>Stenosarchaea group</taxon>
        <taxon>Halobacteria</taxon>
        <taxon>Halobacteriales</taxon>
        <taxon>Natronomonadaceae</taxon>
        <taxon>Halomarina</taxon>
    </lineage>
</organism>
<dbReference type="EMBL" id="JBHSQH010000001">
    <property type="protein sequence ID" value="MFC5972978.1"/>
    <property type="molecule type" value="Genomic_DNA"/>
</dbReference>
<keyword evidence="2 3" id="KW-0786">Thiamine pyrophosphate</keyword>
<dbReference type="Pfam" id="PF02776">
    <property type="entry name" value="TPP_enzyme_N"/>
    <property type="match status" value="1"/>
</dbReference>
<reference evidence="7 8" key="1">
    <citation type="journal article" date="2019" name="Int. J. Syst. Evol. Microbiol.">
        <title>The Global Catalogue of Microorganisms (GCM) 10K type strain sequencing project: providing services to taxonomists for standard genome sequencing and annotation.</title>
        <authorList>
            <consortium name="The Broad Institute Genomics Platform"/>
            <consortium name="The Broad Institute Genome Sequencing Center for Infectious Disease"/>
            <person name="Wu L."/>
            <person name="Ma J."/>
        </authorList>
    </citation>
    <scope>NUCLEOTIDE SEQUENCE [LARGE SCALE GENOMIC DNA]</scope>
    <source>
        <strain evidence="7 8">CGMCC 1.12543</strain>
    </source>
</reference>
<dbReference type="Gene3D" id="3.40.50.970">
    <property type="match status" value="2"/>
</dbReference>
<accession>A0ABD5RR22</accession>
<dbReference type="InterPro" id="IPR012001">
    <property type="entry name" value="Thiamin_PyroP_enz_TPP-bd_dom"/>
</dbReference>
<dbReference type="Pfam" id="PF00205">
    <property type="entry name" value="TPP_enzyme_M"/>
    <property type="match status" value="1"/>
</dbReference>
<evidence type="ECO:0000259" key="4">
    <source>
        <dbReference type="Pfam" id="PF00205"/>
    </source>
</evidence>
<comment type="caution">
    <text evidence="7">The sequence shown here is derived from an EMBL/GenBank/DDBJ whole genome shotgun (WGS) entry which is preliminary data.</text>
</comment>
<dbReference type="InterPro" id="IPR000399">
    <property type="entry name" value="TPP-bd_CS"/>
</dbReference>
<name>A0ABD5RR22_9EURY</name>
<feature type="domain" description="Thiamine pyrophosphate enzyme TPP-binding" evidence="5">
    <location>
        <begin position="419"/>
        <end position="545"/>
    </location>
</feature>